<evidence type="ECO:0000256" key="2">
    <source>
        <dbReference type="ARBA" id="ARBA00022448"/>
    </source>
</evidence>
<accession>A0A381ZAK9</accession>
<feature type="transmembrane region" description="Helical" evidence="7">
    <location>
        <begin position="93"/>
        <end position="116"/>
    </location>
</feature>
<feature type="transmembrane region" description="Helical" evidence="7">
    <location>
        <begin position="128"/>
        <end position="160"/>
    </location>
</feature>
<dbReference type="PROSITE" id="PS01303">
    <property type="entry name" value="BCCT"/>
    <property type="match status" value="1"/>
</dbReference>
<dbReference type="EMBL" id="UINC01020544">
    <property type="protein sequence ID" value="SVA86164.1"/>
    <property type="molecule type" value="Genomic_DNA"/>
</dbReference>
<dbReference type="PANTHER" id="PTHR30047:SF7">
    <property type="entry name" value="HIGH-AFFINITY CHOLINE TRANSPORT PROTEIN"/>
    <property type="match status" value="1"/>
</dbReference>
<feature type="non-terminal residue" evidence="8">
    <location>
        <position position="1"/>
    </location>
</feature>
<dbReference type="InterPro" id="IPR018093">
    <property type="entry name" value="BCCT_CS"/>
</dbReference>
<keyword evidence="2" id="KW-0813">Transport</keyword>
<feature type="transmembrane region" description="Helical" evidence="7">
    <location>
        <begin position="59"/>
        <end position="81"/>
    </location>
</feature>
<keyword evidence="3" id="KW-1003">Cell membrane</keyword>
<dbReference type="GO" id="GO:0022857">
    <property type="term" value="F:transmembrane transporter activity"/>
    <property type="evidence" value="ECO:0007669"/>
    <property type="project" value="InterPro"/>
</dbReference>
<organism evidence="8">
    <name type="scientific">marine metagenome</name>
    <dbReference type="NCBI Taxonomy" id="408172"/>
    <lineage>
        <taxon>unclassified sequences</taxon>
        <taxon>metagenomes</taxon>
        <taxon>ecological metagenomes</taxon>
    </lineage>
</organism>
<feature type="transmembrane region" description="Helical" evidence="7">
    <location>
        <begin position="340"/>
        <end position="363"/>
    </location>
</feature>
<evidence type="ECO:0000313" key="8">
    <source>
        <dbReference type="EMBL" id="SVA86164.1"/>
    </source>
</evidence>
<feature type="transmembrane region" description="Helical" evidence="7">
    <location>
        <begin position="315"/>
        <end position="334"/>
    </location>
</feature>
<evidence type="ECO:0000256" key="6">
    <source>
        <dbReference type="ARBA" id="ARBA00023136"/>
    </source>
</evidence>
<dbReference type="GO" id="GO:0005886">
    <property type="term" value="C:plasma membrane"/>
    <property type="evidence" value="ECO:0007669"/>
    <property type="project" value="UniProtKB-SubCell"/>
</dbReference>
<feature type="transmembrane region" description="Helical" evidence="7">
    <location>
        <begin position="212"/>
        <end position="236"/>
    </location>
</feature>
<evidence type="ECO:0000256" key="4">
    <source>
        <dbReference type="ARBA" id="ARBA00022692"/>
    </source>
</evidence>
<keyword evidence="5 7" id="KW-1133">Transmembrane helix</keyword>
<feature type="transmembrane region" description="Helical" evidence="7">
    <location>
        <begin position="271"/>
        <end position="295"/>
    </location>
</feature>
<keyword evidence="6 7" id="KW-0472">Membrane</keyword>
<name>A0A381ZAK9_9ZZZZ</name>
<feature type="transmembrane region" description="Helical" evidence="7">
    <location>
        <begin position="180"/>
        <end position="200"/>
    </location>
</feature>
<dbReference type="PANTHER" id="PTHR30047">
    <property type="entry name" value="HIGH-AFFINITY CHOLINE TRANSPORT PROTEIN-RELATED"/>
    <property type="match status" value="1"/>
</dbReference>
<dbReference type="Pfam" id="PF02028">
    <property type="entry name" value="BCCT"/>
    <property type="match status" value="1"/>
</dbReference>
<evidence type="ECO:0000256" key="3">
    <source>
        <dbReference type="ARBA" id="ARBA00022475"/>
    </source>
</evidence>
<protein>
    <submittedName>
        <fullName evidence="8">Uncharacterized protein</fullName>
    </submittedName>
</protein>
<evidence type="ECO:0000256" key="1">
    <source>
        <dbReference type="ARBA" id="ARBA00004651"/>
    </source>
</evidence>
<keyword evidence="4 7" id="KW-0812">Transmembrane</keyword>
<evidence type="ECO:0000256" key="5">
    <source>
        <dbReference type="ARBA" id="ARBA00022989"/>
    </source>
</evidence>
<dbReference type="InterPro" id="IPR000060">
    <property type="entry name" value="BCCT_transptr"/>
</dbReference>
<gene>
    <name evidence="8" type="ORF">METZ01_LOCUS139018</name>
</gene>
<dbReference type="AlphaFoldDB" id="A0A381ZAK9"/>
<proteinExistence type="predicted"/>
<evidence type="ECO:0000256" key="7">
    <source>
        <dbReference type="SAM" id="Phobius"/>
    </source>
</evidence>
<comment type="subcellular location">
    <subcellularLocation>
        <location evidence="1">Cell membrane</location>
        <topology evidence="1">Multi-pass membrane protein</topology>
    </subcellularLocation>
</comment>
<reference evidence="8" key="1">
    <citation type="submission" date="2018-05" db="EMBL/GenBank/DDBJ databases">
        <authorList>
            <person name="Lanie J.A."/>
            <person name="Ng W.-L."/>
            <person name="Kazmierczak K.M."/>
            <person name="Andrzejewski T.M."/>
            <person name="Davidsen T.M."/>
            <person name="Wayne K.J."/>
            <person name="Tettelin H."/>
            <person name="Glass J.I."/>
            <person name="Rusch D."/>
            <person name="Podicherti R."/>
            <person name="Tsui H.-C.T."/>
            <person name="Winkler M.E."/>
        </authorList>
    </citation>
    <scope>NUCLEOTIDE SEQUENCE</scope>
</reference>
<sequence>AYAQFHWGVVPWAFYALPTVPIAYSLYVRKTPFLRISTASEGALSTPERQQWWSPLIDTLVIIGIIGGAGTSIGLGVPLVAEFFGELTGIESGMTLNFAVLAVWTLIFGTSVYRGLRGGIRRLADINIFLAVFVVVFVLLTGPTVFILSLTVNSFGLVLNNFLHMSFWLDPIEQRGFPEAWTIFYWAWWIAYAPLMGLFFGRISRGRTIRRVVLGIIGWGSLGTLSFMAVCGAYALHLESEGILAVTQILQDRGQEAAVVAIIATLPFSTIAILVFTVLSFIFLATTLDSVAYVLASITTRNLRGDVEPARMNRLCWAFALAFIAVGLLLAGGLDALRASSVVTALPLIPVLGLLALSLVRWLRTNESID</sequence>
<feature type="transmembrane region" description="Helical" evidence="7">
    <location>
        <begin position="12"/>
        <end position="28"/>
    </location>
</feature>